<dbReference type="AlphaFoldDB" id="A0A4Z0MRP3"/>
<evidence type="ECO:0000313" key="2">
    <source>
        <dbReference type="Proteomes" id="UP000298284"/>
    </source>
</evidence>
<comment type="caution">
    <text evidence="1">The sequence shown here is derived from an EMBL/GenBank/DDBJ whole genome shotgun (WGS) entry which is preliminary data.</text>
</comment>
<protein>
    <submittedName>
        <fullName evidence="1">Uncharacterized protein</fullName>
    </submittedName>
</protein>
<keyword evidence="2" id="KW-1185">Reference proteome</keyword>
<organism evidence="1 2">
    <name type="scientific">Hymenobacter wooponensis</name>
    <dbReference type="NCBI Taxonomy" id="1525360"/>
    <lineage>
        <taxon>Bacteria</taxon>
        <taxon>Pseudomonadati</taxon>
        <taxon>Bacteroidota</taxon>
        <taxon>Cytophagia</taxon>
        <taxon>Cytophagales</taxon>
        <taxon>Hymenobacteraceae</taxon>
        <taxon>Hymenobacter</taxon>
    </lineage>
</organism>
<dbReference type="RefSeq" id="WP_135528655.1">
    <property type="nucleotide sequence ID" value="NZ_SRKZ01000001.1"/>
</dbReference>
<proteinExistence type="predicted"/>
<gene>
    <name evidence="1" type="ORF">EU557_01520</name>
</gene>
<name>A0A4Z0MRP3_9BACT</name>
<reference evidence="1 2" key="1">
    <citation type="submission" date="2019-04" db="EMBL/GenBank/DDBJ databases">
        <authorList>
            <person name="Feng G."/>
            <person name="Zhang J."/>
            <person name="Zhu H."/>
        </authorList>
    </citation>
    <scope>NUCLEOTIDE SEQUENCE [LARGE SCALE GENOMIC DNA]</scope>
    <source>
        <strain evidence="1 2">JCM 19491</strain>
    </source>
</reference>
<dbReference type="Proteomes" id="UP000298284">
    <property type="component" value="Unassembled WGS sequence"/>
</dbReference>
<accession>A0A4Z0MRP3</accession>
<sequence length="174" mass="20070">MQINVAELDWKDVKKYIYSPNGSLPDTYVLDTTRADWETWTNFVNATYRVIFRDAYEQEHEKIDFAAVLQCWDKNETDGWPFASVFVGNIQVNCFFLAEDAIDGDIDTKQFEQANDHLGLMEYLTSLSKLLKKRVVLVEEGTRLEANNHFDPAPIIIVDHDIVVANAYWLDASK</sequence>
<dbReference type="EMBL" id="SRKZ01000001">
    <property type="protein sequence ID" value="TGD82493.1"/>
    <property type="molecule type" value="Genomic_DNA"/>
</dbReference>
<evidence type="ECO:0000313" key="1">
    <source>
        <dbReference type="EMBL" id="TGD82493.1"/>
    </source>
</evidence>
<dbReference type="OrthoDB" id="7875217at2"/>